<dbReference type="Gene3D" id="3.30.300.30">
    <property type="match status" value="1"/>
</dbReference>
<dbReference type="InterPro" id="IPR042099">
    <property type="entry name" value="ANL_N_sf"/>
</dbReference>
<evidence type="ECO:0000259" key="4">
    <source>
        <dbReference type="Pfam" id="PF13193"/>
    </source>
</evidence>
<dbReference type="SUPFAM" id="SSF55961">
    <property type="entry name" value="Bet v1-like"/>
    <property type="match status" value="1"/>
</dbReference>
<dbReference type="EMBL" id="JBHSQN010000002">
    <property type="protein sequence ID" value="MFC6010699.1"/>
    <property type="molecule type" value="Genomic_DNA"/>
</dbReference>
<evidence type="ECO:0000256" key="2">
    <source>
        <dbReference type="ARBA" id="ARBA00022598"/>
    </source>
</evidence>
<evidence type="ECO:0000313" key="6">
    <source>
        <dbReference type="Proteomes" id="UP001596223"/>
    </source>
</evidence>
<organism evidence="5 6">
    <name type="scientific">Nocardia lasii</name>
    <dbReference type="NCBI Taxonomy" id="1616107"/>
    <lineage>
        <taxon>Bacteria</taxon>
        <taxon>Bacillati</taxon>
        <taxon>Actinomycetota</taxon>
        <taxon>Actinomycetes</taxon>
        <taxon>Mycobacteriales</taxon>
        <taxon>Nocardiaceae</taxon>
        <taxon>Nocardia</taxon>
    </lineage>
</organism>
<dbReference type="Pfam" id="PF00501">
    <property type="entry name" value="AMP-binding"/>
    <property type="match status" value="1"/>
</dbReference>
<dbReference type="InterPro" id="IPR025110">
    <property type="entry name" value="AMP-bd_C"/>
</dbReference>
<dbReference type="SUPFAM" id="SSF56801">
    <property type="entry name" value="Acetyl-CoA synthetase-like"/>
    <property type="match status" value="1"/>
</dbReference>
<protein>
    <submittedName>
        <fullName evidence="5">AMP-binding protein</fullName>
    </submittedName>
</protein>
<dbReference type="Pfam" id="PF13193">
    <property type="entry name" value="AMP-binding_C"/>
    <property type="match status" value="1"/>
</dbReference>
<dbReference type="InterPro" id="IPR045851">
    <property type="entry name" value="AMP-bd_C_sf"/>
</dbReference>
<dbReference type="CDD" id="cd07812">
    <property type="entry name" value="SRPBCC"/>
    <property type="match status" value="1"/>
</dbReference>
<reference evidence="6" key="1">
    <citation type="journal article" date="2019" name="Int. J. Syst. Evol. Microbiol.">
        <title>The Global Catalogue of Microorganisms (GCM) 10K type strain sequencing project: providing services to taxonomists for standard genome sequencing and annotation.</title>
        <authorList>
            <consortium name="The Broad Institute Genomics Platform"/>
            <consortium name="The Broad Institute Genome Sequencing Center for Infectious Disease"/>
            <person name="Wu L."/>
            <person name="Ma J."/>
        </authorList>
    </citation>
    <scope>NUCLEOTIDE SEQUENCE [LARGE SCALE GENOMIC DNA]</scope>
    <source>
        <strain evidence="6">CCUG 36956</strain>
    </source>
</reference>
<dbReference type="InterPro" id="IPR000873">
    <property type="entry name" value="AMP-dep_synth/lig_dom"/>
</dbReference>
<proteinExistence type="inferred from homology"/>
<accession>A0ABW1JNL9</accession>
<feature type="domain" description="AMP-dependent synthetase/ligase" evidence="3">
    <location>
        <begin position="200"/>
        <end position="550"/>
    </location>
</feature>
<feature type="domain" description="AMP-binding enzyme C-terminal" evidence="4">
    <location>
        <begin position="599"/>
        <end position="673"/>
    </location>
</feature>
<dbReference type="InterPro" id="IPR023393">
    <property type="entry name" value="START-like_dom_sf"/>
</dbReference>
<comment type="caution">
    <text evidence="5">The sequence shown here is derived from an EMBL/GenBank/DDBJ whole genome shotgun (WGS) entry which is preliminary data.</text>
</comment>
<dbReference type="RefSeq" id="WP_378600973.1">
    <property type="nucleotide sequence ID" value="NZ_JBHSQN010000002.1"/>
</dbReference>
<dbReference type="InterPro" id="IPR020845">
    <property type="entry name" value="AMP-binding_CS"/>
</dbReference>
<dbReference type="Gene3D" id="3.30.530.20">
    <property type="match status" value="1"/>
</dbReference>
<evidence type="ECO:0000313" key="5">
    <source>
        <dbReference type="EMBL" id="MFC6010699.1"/>
    </source>
</evidence>
<dbReference type="PANTHER" id="PTHR43201">
    <property type="entry name" value="ACYL-COA SYNTHETASE"/>
    <property type="match status" value="1"/>
</dbReference>
<evidence type="ECO:0000256" key="1">
    <source>
        <dbReference type="ARBA" id="ARBA00006432"/>
    </source>
</evidence>
<keyword evidence="6" id="KW-1185">Reference proteome</keyword>
<dbReference type="PROSITE" id="PS00455">
    <property type="entry name" value="AMP_BINDING"/>
    <property type="match status" value="1"/>
</dbReference>
<name>A0ABW1JNL9_9NOCA</name>
<dbReference type="Gene3D" id="3.40.50.12780">
    <property type="entry name" value="N-terminal domain of ligase-like"/>
    <property type="match status" value="1"/>
</dbReference>
<keyword evidence="2" id="KW-0436">Ligase</keyword>
<evidence type="ECO:0000259" key="3">
    <source>
        <dbReference type="Pfam" id="PF00501"/>
    </source>
</evidence>
<dbReference type="PANTHER" id="PTHR43201:SF5">
    <property type="entry name" value="MEDIUM-CHAIN ACYL-COA LIGASE ACSF2, MITOCHONDRIAL"/>
    <property type="match status" value="1"/>
</dbReference>
<dbReference type="CDD" id="cd04433">
    <property type="entry name" value="AFD_class_I"/>
    <property type="match status" value="1"/>
</dbReference>
<gene>
    <name evidence="5" type="ORF">ACFP3H_06515</name>
</gene>
<dbReference type="Proteomes" id="UP001596223">
    <property type="component" value="Unassembled WGS sequence"/>
</dbReference>
<sequence>MVTDVIDVSADFTIARQALWDVLLDPQSYPRMFTGIGSCEPVERPDGAVHWQVRVGSASAGIRTHEFVLVIGRWYESFELRSSELGSFAAVRLRGDQQRTRLDITLFAAARVHPVLEQGANSLVTDWVKAGLRRTADVIAGTHSSVVVNAERSRVRRNAGVARRIAATGLMRPDPVSMMKQLRSLSKWGFNLAGGYAAGAAYSPDRLAVIDPHGQRTFAEVDARSTALAAAMYAEGLRKGDAIGLLARNHAGMVETMVAAGKLGVDVALLNAGLSGRRIEEIVQRHRLSAVFVDGELEALIRYLHSDVPRYTTDDCPPDAERVTIDELIAGEHQDFPVSANPGRLIVLTSGTSGAPKGARRPHAKGFGTIAALLSRIPLRVEEVMLIPAPLFHTWGLAGLQLSTALRATVVLSDGFDAVHCLRMVQEHRITTLIAVPTMVERLLDVPDEVRDAFDLSSLRFVVSCGAPLAGATVLRFLDSFGDVLYNVYGSTEVSWASVATPDDLHVSPTTAGRPPLGTRVAVLGPDLRPVPVGSTGHIFVANHMLFDGYVNSAPPEEADGMLDTGDLGYLDAAGRLFVAGRDDEMIISGGENVFPRPVEEALAHLPQISEVAVVGVPDKEFGQRLAAFVVKREGAGLDSDMVRTYIRNRLSRFSVPRDVTFLNTLPRGETGKILKRMLVHPGSVVSE</sequence>
<comment type="similarity">
    <text evidence="1">Belongs to the ATP-dependent AMP-binding enzyme family.</text>
</comment>